<feature type="modified residue" description="4-aspartylphosphate" evidence="4">
    <location>
        <position position="55"/>
    </location>
</feature>
<dbReference type="SUPFAM" id="SSF52172">
    <property type="entry name" value="CheY-like"/>
    <property type="match status" value="2"/>
</dbReference>
<dbReference type="EMBL" id="CP002959">
    <property type="protein sequence ID" value="AFM11794.1"/>
    <property type="molecule type" value="Genomic_DNA"/>
</dbReference>
<dbReference type="NCBIfam" id="TIGR00229">
    <property type="entry name" value="sensory_box"/>
    <property type="match status" value="1"/>
</dbReference>
<dbReference type="SMART" id="SM00387">
    <property type="entry name" value="HATPase_c"/>
    <property type="match status" value="1"/>
</dbReference>
<dbReference type="Pfam" id="PF08447">
    <property type="entry name" value="PAS_3"/>
    <property type="match status" value="1"/>
</dbReference>
<dbReference type="PROSITE" id="PS50109">
    <property type="entry name" value="HIS_KIN"/>
    <property type="match status" value="1"/>
</dbReference>
<dbReference type="SMART" id="SM00448">
    <property type="entry name" value="REC"/>
    <property type="match status" value="2"/>
</dbReference>
<gene>
    <name evidence="9" type="ordered locus">Turpa_1146</name>
</gene>
<evidence type="ECO:0000259" key="5">
    <source>
        <dbReference type="PROSITE" id="PS50109"/>
    </source>
</evidence>
<keyword evidence="3 4" id="KW-0597">Phosphoprotein</keyword>
<dbReference type="SUPFAM" id="SSF55874">
    <property type="entry name" value="ATPase domain of HSP90 chaperone/DNA topoisomerase II/histidine kinase"/>
    <property type="match status" value="1"/>
</dbReference>
<keyword evidence="9" id="KW-0808">Transferase</keyword>
<dbReference type="RefSeq" id="WP_014802311.1">
    <property type="nucleotide sequence ID" value="NC_018020.1"/>
</dbReference>
<dbReference type="InterPro" id="IPR004358">
    <property type="entry name" value="Sig_transdc_His_kin-like_C"/>
</dbReference>
<dbReference type="Gene3D" id="1.10.287.130">
    <property type="match status" value="1"/>
</dbReference>
<proteinExistence type="predicted"/>
<dbReference type="InterPro" id="IPR011006">
    <property type="entry name" value="CheY-like_superfamily"/>
</dbReference>
<dbReference type="Gene3D" id="3.40.50.2300">
    <property type="match status" value="2"/>
</dbReference>
<dbReference type="InterPro" id="IPR036890">
    <property type="entry name" value="HATPase_C_sf"/>
</dbReference>
<dbReference type="SUPFAM" id="SSF47384">
    <property type="entry name" value="Homodimeric domain of signal transducing histidine kinase"/>
    <property type="match status" value="1"/>
</dbReference>
<evidence type="ECO:0000256" key="1">
    <source>
        <dbReference type="ARBA" id="ARBA00000085"/>
    </source>
</evidence>
<dbReference type="Pfam" id="PF00512">
    <property type="entry name" value="HisKA"/>
    <property type="match status" value="1"/>
</dbReference>
<evidence type="ECO:0000259" key="7">
    <source>
        <dbReference type="PROSITE" id="PS50112"/>
    </source>
</evidence>
<dbReference type="HOGENOM" id="CLU_000445_114_51_12"/>
<feature type="domain" description="PAS" evidence="7">
    <location>
        <begin position="138"/>
        <end position="213"/>
    </location>
</feature>
<dbReference type="InterPro" id="IPR013655">
    <property type="entry name" value="PAS_fold_3"/>
</dbReference>
<evidence type="ECO:0000256" key="3">
    <source>
        <dbReference type="ARBA" id="ARBA00022553"/>
    </source>
</evidence>
<feature type="domain" description="Histidine kinase" evidence="5">
    <location>
        <begin position="278"/>
        <end position="500"/>
    </location>
</feature>
<dbReference type="InterPro" id="IPR036097">
    <property type="entry name" value="HisK_dim/P_sf"/>
</dbReference>
<evidence type="ECO:0000256" key="4">
    <source>
        <dbReference type="PROSITE-ProRule" id="PRU00169"/>
    </source>
</evidence>
<dbReference type="Gene3D" id="3.30.450.20">
    <property type="entry name" value="PAS domain"/>
    <property type="match status" value="1"/>
</dbReference>
<evidence type="ECO:0000259" key="6">
    <source>
        <dbReference type="PROSITE" id="PS50110"/>
    </source>
</evidence>
<evidence type="ECO:0000313" key="10">
    <source>
        <dbReference type="Proteomes" id="UP000006048"/>
    </source>
</evidence>
<dbReference type="InterPro" id="IPR003594">
    <property type="entry name" value="HATPase_dom"/>
</dbReference>
<dbReference type="EC" id="2.7.13.3" evidence="2"/>
<dbReference type="InterPro" id="IPR001610">
    <property type="entry name" value="PAC"/>
</dbReference>
<dbReference type="CDD" id="cd00082">
    <property type="entry name" value="HisKA"/>
    <property type="match status" value="1"/>
</dbReference>
<dbReference type="Pfam" id="PF00072">
    <property type="entry name" value="Response_reg"/>
    <property type="match status" value="2"/>
</dbReference>
<dbReference type="PROSITE" id="PS50113">
    <property type="entry name" value="PAC"/>
    <property type="match status" value="1"/>
</dbReference>
<dbReference type="SUPFAM" id="SSF55785">
    <property type="entry name" value="PYP-like sensor domain (PAS domain)"/>
    <property type="match status" value="1"/>
</dbReference>
<organism evidence="9 10">
    <name type="scientific">Turneriella parva (strain ATCC BAA-1111 / DSM 21527 / NCTC 11395 / H)</name>
    <name type="common">Leptospira parva</name>
    <dbReference type="NCBI Taxonomy" id="869212"/>
    <lineage>
        <taxon>Bacteria</taxon>
        <taxon>Pseudomonadati</taxon>
        <taxon>Spirochaetota</taxon>
        <taxon>Spirochaetia</taxon>
        <taxon>Leptospirales</taxon>
        <taxon>Leptospiraceae</taxon>
        <taxon>Turneriella</taxon>
    </lineage>
</organism>
<dbReference type="Proteomes" id="UP000006048">
    <property type="component" value="Chromosome"/>
</dbReference>
<dbReference type="Gene3D" id="3.30.565.10">
    <property type="entry name" value="Histidine kinase-like ATPase, C-terminal domain"/>
    <property type="match status" value="1"/>
</dbReference>
<dbReference type="InterPro" id="IPR000700">
    <property type="entry name" value="PAS-assoc_C"/>
</dbReference>
<dbReference type="PANTHER" id="PTHR43065">
    <property type="entry name" value="SENSOR HISTIDINE KINASE"/>
    <property type="match status" value="1"/>
</dbReference>
<dbReference type="STRING" id="869212.Turpa_1146"/>
<feature type="domain" description="PAC" evidence="8">
    <location>
        <begin position="213"/>
        <end position="265"/>
    </location>
</feature>
<accession>I4B3D7</accession>
<dbReference type="PROSITE" id="PS50112">
    <property type="entry name" value="PAS"/>
    <property type="match status" value="1"/>
</dbReference>
<dbReference type="PATRIC" id="fig|869212.3.peg.1129"/>
<protein>
    <recommendedName>
        <fullName evidence="2">histidine kinase</fullName>
        <ecNumber evidence="2">2.7.13.3</ecNumber>
    </recommendedName>
</protein>
<sequence>MNELRIIIVEDSENDAELLLSRLREADYLPSGPRVETEADFLEALRTVPDIIFSDYSMPHFSGMRALEIAKSVAPDIPFILVSGTVGEEIAVQSMLLGATDYLLKDSTLRLASAVKRALDEKRLRYEQAKALESLRHSEERFREVVENIREVFWVSNDEKTKIHYISPGYERTWGLPCDTIYESPLSWLDLVHPDDRDRIRERAQTKQVLGQYDEVYRIIKPDGSLRWIHDRAFPITDADGKVRRIVGIAEDISEQKKLENQLRQAQKMEAIGQLAGGVAHDFNNILQAMMMQIDLALHRVAQDGTRQLLLGLQQSAERASHLTRQLLAFGRKNEMQVRKIDLNESIKNVMQMLERVVGEQIEIVKQLHEKPLVVVADTGMIDQILMNLVVNARDAMPEGGRLEISTGTELHTETPIAVSPEIAPGWYARISVTDTGSGILPDHMPRLFEPFFTTKGVGHGTGLGLPVIFGIVQQHSGGIRVESTPGNGARFDVLLPLAQPTAENAPIVQKVNALPGNGTVLIVEDETEVRRLSQMLLERSGYRVFTAGNGAEALDIFKRESERIDVLFTDLVMPGGLNGRQLAEVIQQESPRIKVILATGYNPETAGQDVPLKSGQVLLRKPFKSNELLEALRNATKI</sequence>
<dbReference type="SMART" id="SM00086">
    <property type="entry name" value="PAC"/>
    <property type="match status" value="1"/>
</dbReference>
<feature type="domain" description="Response regulatory" evidence="6">
    <location>
        <begin position="520"/>
        <end position="637"/>
    </location>
</feature>
<dbReference type="InterPro" id="IPR001789">
    <property type="entry name" value="Sig_transdc_resp-reg_receiver"/>
</dbReference>
<feature type="domain" description="Response regulatory" evidence="6">
    <location>
        <begin position="5"/>
        <end position="120"/>
    </location>
</feature>
<feature type="modified residue" description="4-aspartylphosphate" evidence="4">
    <location>
        <position position="571"/>
    </location>
</feature>
<reference evidence="9 10" key="1">
    <citation type="submission" date="2012-06" db="EMBL/GenBank/DDBJ databases">
        <title>The complete chromosome of genome of Turneriella parva DSM 21527.</title>
        <authorList>
            <consortium name="US DOE Joint Genome Institute (JGI-PGF)"/>
            <person name="Lucas S."/>
            <person name="Han J."/>
            <person name="Lapidus A."/>
            <person name="Bruce D."/>
            <person name="Goodwin L."/>
            <person name="Pitluck S."/>
            <person name="Peters L."/>
            <person name="Kyrpides N."/>
            <person name="Mavromatis K."/>
            <person name="Ivanova N."/>
            <person name="Mikhailova N."/>
            <person name="Chertkov O."/>
            <person name="Detter J.C."/>
            <person name="Tapia R."/>
            <person name="Han C."/>
            <person name="Land M."/>
            <person name="Hauser L."/>
            <person name="Markowitz V."/>
            <person name="Cheng J.-F."/>
            <person name="Hugenholtz P."/>
            <person name="Woyke T."/>
            <person name="Wu D."/>
            <person name="Gronow S."/>
            <person name="Wellnitz S."/>
            <person name="Brambilla E."/>
            <person name="Klenk H.-P."/>
            <person name="Eisen J.A."/>
        </authorList>
    </citation>
    <scope>NUCLEOTIDE SEQUENCE [LARGE SCALE GENOMIC DNA]</scope>
    <source>
        <strain evidence="10">ATCC BAA-1111 / DSM 21527 / NCTC 11395 / H</strain>
    </source>
</reference>
<dbReference type="AlphaFoldDB" id="I4B3D7"/>
<dbReference type="GO" id="GO:0000155">
    <property type="term" value="F:phosphorelay sensor kinase activity"/>
    <property type="evidence" value="ECO:0007669"/>
    <property type="project" value="InterPro"/>
</dbReference>
<dbReference type="InterPro" id="IPR005467">
    <property type="entry name" value="His_kinase_dom"/>
</dbReference>
<dbReference type="InterPro" id="IPR000014">
    <property type="entry name" value="PAS"/>
</dbReference>
<dbReference type="SMART" id="SM00091">
    <property type="entry name" value="PAS"/>
    <property type="match status" value="1"/>
</dbReference>
<dbReference type="OrthoDB" id="9815750at2"/>
<evidence type="ECO:0000256" key="2">
    <source>
        <dbReference type="ARBA" id="ARBA00012438"/>
    </source>
</evidence>
<evidence type="ECO:0000259" key="8">
    <source>
        <dbReference type="PROSITE" id="PS50113"/>
    </source>
</evidence>
<dbReference type="InterPro" id="IPR035965">
    <property type="entry name" value="PAS-like_dom_sf"/>
</dbReference>
<dbReference type="CDD" id="cd00130">
    <property type="entry name" value="PAS"/>
    <property type="match status" value="1"/>
</dbReference>
<dbReference type="Pfam" id="PF02518">
    <property type="entry name" value="HATPase_c"/>
    <property type="match status" value="1"/>
</dbReference>
<evidence type="ECO:0000313" key="9">
    <source>
        <dbReference type="EMBL" id="AFM11794.1"/>
    </source>
</evidence>
<dbReference type="PANTHER" id="PTHR43065:SF42">
    <property type="entry name" value="TWO-COMPONENT SENSOR PPRA"/>
    <property type="match status" value="1"/>
</dbReference>
<dbReference type="PRINTS" id="PR00344">
    <property type="entry name" value="BCTRLSENSOR"/>
</dbReference>
<dbReference type="CDD" id="cd00156">
    <property type="entry name" value="REC"/>
    <property type="match status" value="1"/>
</dbReference>
<keyword evidence="9" id="KW-0418">Kinase</keyword>
<name>I4B3D7_TURPD</name>
<dbReference type="SMART" id="SM00388">
    <property type="entry name" value="HisKA"/>
    <property type="match status" value="1"/>
</dbReference>
<keyword evidence="10" id="KW-1185">Reference proteome</keyword>
<dbReference type="PROSITE" id="PS50110">
    <property type="entry name" value="RESPONSE_REGULATORY"/>
    <property type="match status" value="2"/>
</dbReference>
<dbReference type="InterPro" id="IPR003661">
    <property type="entry name" value="HisK_dim/P_dom"/>
</dbReference>
<comment type="catalytic activity">
    <reaction evidence="1">
        <text>ATP + protein L-histidine = ADP + protein N-phospho-L-histidine.</text>
        <dbReference type="EC" id="2.7.13.3"/>
    </reaction>
</comment>
<dbReference type="KEGG" id="tpx:Turpa_1146"/>